<dbReference type="EMBL" id="GL732554">
    <property type="protein sequence ID" value="EFX79069.1"/>
    <property type="molecule type" value="Genomic_DNA"/>
</dbReference>
<organism evidence="11 12">
    <name type="scientific">Daphnia pulex</name>
    <name type="common">Water flea</name>
    <dbReference type="NCBI Taxonomy" id="6669"/>
    <lineage>
        <taxon>Eukaryota</taxon>
        <taxon>Metazoa</taxon>
        <taxon>Ecdysozoa</taxon>
        <taxon>Arthropoda</taxon>
        <taxon>Crustacea</taxon>
        <taxon>Branchiopoda</taxon>
        <taxon>Diplostraca</taxon>
        <taxon>Cladocera</taxon>
        <taxon>Anomopoda</taxon>
        <taxon>Daphniidae</taxon>
        <taxon>Daphnia</taxon>
    </lineage>
</organism>
<evidence type="ECO:0000256" key="8">
    <source>
        <dbReference type="ARBA" id="ARBA00023180"/>
    </source>
</evidence>
<dbReference type="PANTHER" id="PTHR42643">
    <property type="entry name" value="IONOTROPIC RECEPTOR 20A-RELATED"/>
    <property type="match status" value="1"/>
</dbReference>
<dbReference type="Gene3D" id="3.40.190.10">
    <property type="entry name" value="Periplasmic binding protein-like II"/>
    <property type="match status" value="1"/>
</dbReference>
<reference evidence="11 12" key="1">
    <citation type="journal article" date="2011" name="Science">
        <title>The ecoresponsive genome of Daphnia pulex.</title>
        <authorList>
            <person name="Colbourne J.K."/>
            <person name="Pfrender M.E."/>
            <person name="Gilbert D."/>
            <person name="Thomas W.K."/>
            <person name="Tucker A."/>
            <person name="Oakley T.H."/>
            <person name="Tokishita S."/>
            <person name="Aerts A."/>
            <person name="Arnold G.J."/>
            <person name="Basu M.K."/>
            <person name="Bauer D.J."/>
            <person name="Caceres C.E."/>
            <person name="Carmel L."/>
            <person name="Casola C."/>
            <person name="Choi J.H."/>
            <person name="Detter J.C."/>
            <person name="Dong Q."/>
            <person name="Dusheyko S."/>
            <person name="Eads B.D."/>
            <person name="Frohlich T."/>
            <person name="Geiler-Samerotte K.A."/>
            <person name="Gerlach D."/>
            <person name="Hatcher P."/>
            <person name="Jogdeo S."/>
            <person name="Krijgsveld J."/>
            <person name="Kriventseva E.V."/>
            <person name="Kultz D."/>
            <person name="Laforsch C."/>
            <person name="Lindquist E."/>
            <person name="Lopez J."/>
            <person name="Manak J.R."/>
            <person name="Muller J."/>
            <person name="Pangilinan J."/>
            <person name="Patwardhan R.P."/>
            <person name="Pitluck S."/>
            <person name="Pritham E.J."/>
            <person name="Rechtsteiner A."/>
            <person name="Rho M."/>
            <person name="Rogozin I.B."/>
            <person name="Sakarya O."/>
            <person name="Salamov A."/>
            <person name="Schaack S."/>
            <person name="Shapiro H."/>
            <person name="Shiga Y."/>
            <person name="Skalitzky C."/>
            <person name="Smith Z."/>
            <person name="Souvorov A."/>
            <person name="Sung W."/>
            <person name="Tang Z."/>
            <person name="Tsuchiya D."/>
            <person name="Tu H."/>
            <person name="Vos H."/>
            <person name="Wang M."/>
            <person name="Wolf Y.I."/>
            <person name="Yamagata H."/>
            <person name="Yamada T."/>
            <person name="Ye Y."/>
            <person name="Shaw J.R."/>
            <person name="Andrews J."/>
            <person name="Crease T.J."/>
            <person name="Tang H."/>
            <person name="Lucas S.M."/>
            <person name="Robertson H.M."/>
            <person name="Bork P."/>
            <person name="Koonin E.V."/>
            <person name="Zdobnov E.M."/>
            <person name="Grigoriev I.V."/>
            <person name="Lynch M."/>
            <person name="Boore J.L."/>
        </authorList>
    </citation>
    <scope>NUCLEOTIDE SEQUENCE [LARGE SCALE GENOMIC DNA]</scope>
</reference>
<name>E9GNA1_DAPPU</name>
<dbReference type="Gene3D" id="1.10.287.70">
    <property type="match status" value="1"/>
</dbReference>
<dbReference type="GO" id="GO:0015276">
    <property type="term" value="F:ligand-gated monoatomic ion channel activity"/>
    <property type="evidence" value="ECO:0007669"/>
    <property type="project" value="InterPro"/>
</dbReference>
<comment type="subcellular location">
    <subcellularLocation>
        <location evidence="1">Cell membrane</location>
        <topology evidence="1">Multi-pass membrane protein</topology>
    </subcellularLocation>
</comment>
<dbReference type="HOGENOM" id="CLU_007257_4_2_1"/>
<evidence type="ECO:0000256" key="9">
    <source>
        <dbReference type="SAM" id="Phobius"/>
    </source>
</evidence>
<keyword evidence="3" id="KW-1003">Cell membrane</keyword>
<comment type="similarity">
    <text evidence="2">Belongs to the glutamate-gated ion channel (TC 1.A.10.1) family.</text>
</comment>
<evidence type="ECO:0000256" key="7">
    <source>
        <dbReference type="ARBA" id="ARBA00023170"/>
    </source>
</evidence>
<feature type="transmembrane region" description="Helical" evidence="9">
    <location>
        <begin position="116"/>
        <end position="132"/>
    </location>
</feature>
<dbReference type="GO" id="GO:0050906">
    <property type="term" value="P:detection of stimulus involved in sensory perception"/>
    <property type="evidence" value="ECO:0007669"/>
    <property type="project" value="UniProtKB-ARBA"/>
</dbReference>
<evidence type="ECO:0000256" key="5">
    <source>
        <dbReference type="ARBA" id="ARBA00022989"/>
    </source>
</evidence>
<dbReference type="eggNOG" id="KOG4440">
    <property type="taxonomic scope" value="Eukaryota"/>
</dbReference>
<feature type="transmembrane region" description="Helical" evidence="9">
    <location>
        <begin position="84"/>
        <end position="104"/>
    </location>
</feature>
<dbReference type="SUPFAM" id="SSF53850">
    <property type="entry name" value="Periplasmic binding protein-like II"/>
    <property type="match status" value="1"/>
</dbReference>
<keyword evidence="6 9" id="KW-0472">Membrane</keyword>
<keyword evidence="8" id="KW-0325">Glycoprotein</keyword>
<dbReference type="Pfam" id="PF00060">
    <property type="entry name" value="Lig_chan"/>
    <property type="match status" value="1"/>
</dbReference>
<evidence type="ECO:0000256" key="6">
    <source>
        <dbReference type="ARBA" id="ARBA00023136"/>
    </source>
</evidence>
<evidence type="ECO:0000256" key="1">
    <source>
        <dbReference type="ARBA" id="ARBA00004651"/>
    </source>
</evidence>
<dbReference type="PANTHER" id="PTHR42643:SF24">
    <property type="entry name" value="IONOTROPIC RECEPTOR 60A"/>
    <property type="match status" value="1"/>
</dbReference>
<dbReference type="InterPro" id="IPR001320">
    <property type="entry name" value="Iontro_rcpt_C"/>
</dbReference>
<evidence type="ECO:0000256" key="4">
    <source>
        <dbReference type="ARBA" id="ARBA00022692"/>
    </source>
</evidence>
<dbReference type="STRING" id="6669.E9GNA1"/>
<keyword evidence="7" id="KW-0675">Receptor</keyword>
<evidence type="ECO:0000313" key="11">
    <source>
        <dbReference type="EMBL" id="EFX79069.1"/>
    </source>
</evidence>
<evidence type="ECO:0000256" key="2">
    <source>
        <dbReference type="ARBA" id="ARBA00008685"/>
    </source>
</evidence>
<dbReference type="OrthoDB" id="8182981at2759"/>
<accession>E9GNA1</accession>
<keyword evidence="5 9" id="KW-1133">Transmembrane helix</keyword>
<dbReference type="FunFam" id="1.10.287.70:FF:000281">
    <property type="entry name" value="Uncharacterized protein"/>
    <property type="match status" value="1"/>
</dbReference>
<dbReference type="InParanoid" id="E9GNA1"/>
<feature type="domain" description="Ionotropic glutamate receptor C-terminal" evidence="10">
    <location>
        <begin position="85"/>
        <end position="313"/>
    </location>
</feature>
<dbReference type="InterPro" id="IPR052192">
    <property type="entry name" value="Insect_Ionotropic_Sensory_Rcpt"/>
</dbReference>
<keyword evidence="12" id="KW-1185">Reference proteome</keyword>
<evidence type="ECO:0000313" key="12">
    <source>
        <dbReference type="Proteomes" id="UP000000305"/>
    </source>
</evidence>
<dbReference type="PhylomeDB" id="E9GNA1"/>
<dbReference type="AlphaFoldDB" id="E9GNA1"/>
<feature type="transmembrane region" description="Helical" evidence="9">
    <location>
        <begin position="144"/>
        <end position="163"/>
    </location>
</feature>
<keyword evidence="4 9" id="KW-0812">Transmembrane</keyword>
<sequence>MKGRHLRIATSPVFPYAIEQNYIRWNNFLSRTKCDLVMGAIAMTNIRLPVLDFSQGYYYTGIAFMIPMPGNSNNVAAVVKPFQLPVWIAILTILPCVLAALYFSNRYREIYLIEQPSSWLSTFFFYVFGVLLNQGAYCPDRRLFIRLIAITWCLAAFVLVSSYNSLLISYVTSPNAQPLINSMADLPNSSVEIVVDAGQAIDYVLSALLAALDAMKNDFLTTGKCDLTLARQKEPGTPGTWVLTKNSPYTEYISRGILEMFANGLLDIWTRWYQPDVRHCLDKANKIIQLKPSKNNPPQLSLTNLTGAFVVLFM</sequence>
<evidence type="ECO:0000259" key="10">
    <source>
        <dbReference type="Pfam" id="PF00060"/>
    </source>
</evidence>
<gene>
    <name evidence="11" type="ORF">DAPPUDRAFT_245402</name>
</gene>
<evidence type="ECO:0000256" key="3">
    <source>
        <dbReference type="ARBA" id="ARBA00022475"/>
    </source>
</evidence>
<protein>
    <recommendedName>
        <fullName evidence="10">Ionotropic glutamate receptor C-terminal domain-containing protein</fullName>
    </recommendedName>
</protein>
<dbReference type="GO" id="GO:0005886">
    <property type="term" value="C:plasma membrane"/>
    <property type="evidence" value="ECO:0007669"/>
    <property type="project" value="UniProtKB-SubCell"/>
</dbReference>
<dbReference type="Proteomes" id="UP000000305">
    <property type="component" value="Unassembled WGS sequence"/>
</dbReference>
<dbReference type="KEGG" id="dpx:DAPPUDRAFT_245402"/>
<proteinExistence type="inferred from homology"/>